<keyword evidence="1" id="KW-0472">Membrane</keyword>
<sequence>MAGVIPIIGMGIDIGICGMGIGICIAVGIRIVAFMIFS</sequence>
<name>A0A840G6N8_RHOTE</name>
<gene>
    <name evidence="2" type="ORF">GGD90_001909</name>
</gene>
<keyword evidence="1" id="KW-1133">Transmembrane helix</keyword>
<protein>
    <submittedName>
        <fullName evidence="2">Uncharacterized protein</fullName>
    </submittedName>
</protein>
<proteinExistence type="predicted"/>
<reference evidence="2 3" key="1">
    <citation type="submission" date="2020-08" db="EMBL/GenBank/DDBJ databases">
        <title>Genome sequencing of Purple Non-Sulfur Bacteria from various extreme environments.</title>
        <authorList>
            <person name="Mayer M."/>
        </authorList>
    </citation>
    <scope>NUCLEOTIDE SEQUENCE [LARGE SCALE GENOMIC DNA]</scope>
    <source>
        <strain evidence="2 3">2761</strain>
    </source>
</reference>
<dbReference type="AlphaFoldDB" id="A0A840G6N8"/>
<accession>A0A840G6N8</accession>
<evidence type="ECO:0000256" key="1">
    <source>
        <dbReference type="SAM" id="Phobius"/>
    </source>
</evidence>
<comment type="caution">
    <text evidence="2">The sequence shown here is derived from an EMBL/GenBank/DDBJ whole genome shotgun (WGS) entry which is preliminary data.</text>
</comment>
<evidence type="ECO:0000313" key="2">
    <source>
        <dbReference type="EMBL" id="MBB4247535.1"/>
    </source>
</evidence>
<organism evidence="2 3">
    <name type="scientific">Rhodocyclus tenuis</name>
    <name type="common">Rhodospirillum tenue</name>
    <dbReference type="NCBI Taxonomy" id="1066"/>
    <lineage>
        <taxon>Bacteria</taxon>
        <taxon>Pseudomonadati</taxon>
        <taxon>Pseudomonadota</taxon>
        <taxon>Betaproteobacteria</taxon>
        <taxon>Rhodocyclales</taxon>
        <taxon>Rhodocyclaceae</taxon>
        <taxon>Rhodocyclus</taxon>
    </lineage>
</organism>
<keyword evidence="3" id="KW-1185">Reference proteome</keyword>
<feature type="transmembrane region" description="Helical" evidence="1">
    <location>
        <begin position="12"/>
        <end position="37"/>
    </location>
</feature>
<keyword evidence="1" id="KW-0812">Transmembrane</keyword>
<dbReference type="EMBL" id="JACIGE010000006">
    <property type="protein sequence ID" value="MBB4247535.1"/>
    <property type="molecule type" value="Genomic_DNA"/>
</dbReference>
<evidence type="ECO:0000313" key="3">
    <source>
        <dbReference type="Proteomes" id="UP000587070"/>
    </source>
</evidence>
<dbReference type="Proteomes" id="UP000587070">
    <property type="component" value="Unassembled WGS sequence"/>
</dbReference>